<dbReference type="Proteomes" id="UP001222325">
    <property type="component" value="Unassembled WGS sequence"/>
</dbReference>
<sequence length="700" mass="79091">MSLLGRPRTRNRIDIDDGNNQIPSNIVAARGIYVSTDGVRRQEELTHLTHKKRRLEPTALDDTLGEWIPVPDDDFTEDAALETPPSEQPPETSILGKRKEYVSTTDPMSLFRPMKAFFLDELLRHEGLGDHIDAPSCAHCKTAFGRESSVRMFKCYDCGEHLQCEACCLSHHALTPLHVIQEWNGSFWVTSGTRSCAFPDDRVRRMVVIEAPIIHQIEFRYCKCEKSDDADNLQQLMRNGWYPATTTDPGTCATFRSLEAYRLYNVVGNMNVRDYMTALARMTDTTASSGMTWLPERYKQFQRMARQWAFLKRLMRAGRGHDPAGVDATKNGECGVRCWACPHDGRNLPPDWRDVDAKYRFLYMLILAVDANFRLKNRLRNKEIDDPSLGPGWGYWVEPKKYNRHIKKYVSEKDVSTCIAFAALLQKDTRMTTGLRVSGVGGCVCARHECMRPNGLGDLQKGERYANMDYIVMAALVGFALLLLTISYDIGCQWKVHLATRNKRLPRAIRLPVEGVNIQFGLPVWHASAHEEECRNNNALSFKQGVGKSNGEGVERVWSVLNPAAFSTKDAGLGQRADIMEGKIDNHNFLKNIGEGDALQRKLMVAIAERDKQVAAFTHVNASISSEVKAAWKTMIREWLQDNAKTNPYTWNRKDCPTEAEVWLEVRKDEEALTAGGNARLHGRSATAFLTAGIQIEDSQ</sequence>
<feature type="domain" description="CxC2-like cysteine cluster KDZ transposase-associated" evidence="3">
    <location>
        <begin position="194"/>
        <end position="286"/>
    </location>
</feature>
<comment type="caution">
    <text evidence="4">The sequence shown here is derived from an EMBL/GenBank/DDBJ whole genome shotgun (WGS) entry which is preliminary data.</text>
</comment>
<feature type="compositionally biased region" description="Low complexity" evidence="1">
    <location>
        <begin position="82"/>
        <end position="93"/>
    </location>
</feature>
<keyword evidence="2" id="KW-1133">Transmembrane helix</keyword>
<accession>A0AAD6XZV0</accession>
<dbReference type="EMBL" id="JARJCN010000001">
    <property type="protein sequence ID" value="KAJ7103991.1"/>
    <property type="molecule type" value="Genomic_DNA"/>
</dbReference>
<evidence type="ECO:0000313" key="5">
    <source>
        <dbReference type="Proteomes" id="UP001222325"/>
    </source>
</evidence>
<evidence type="ECO:0000256" key="2">
    <source>
        <dbReference type="SAM" id="Phobius"/>
    </source>
</evidence>
<protein>
    <recommendedName>
        <fullName evidence="3">CxC2-like cysteine cluster KDZ transposase-associated domain-containing protein</fullName>
    </recommendedName>
</protein>
<evidence type="ECO:0000256" key="1">
    <source>
        <dbReference type="SAM" id="MobiDB-lite"/>
    </source>
</evidence>
<proteinExistence type="predicted"/>
<name>A0AAD6XZV0_9AGAR</name>
<evidence type="ECO:0000259" key="3">
    <source>
        <dbReference type="Pfam" id="PF18803"/>
    </source>
</evidence>
<feature type="transmembrane region" description="Helical" evidence="2">
    <location>
        <begin position="470"/>
        <end position="488"/>
    </location>
</feature>
<dbReference type="PANTHER" id="PTHR33096">
    <property type="entry name" value="CXC2 DOMAIN-CONTAINING PROTEIN"/>
    <property type="match status" value="1"/>
</dbReference>
<dbReference type="InterPro" id="IPR040521">
    <property type="entry name" value="KDZ"/>
</dbReference>
<gene>
    <name evidence="4" type="ORF">B0H15DRAFT_942026</name>
</gene>
<feature type="region of interest" description="Disordered" evidence="1">
    <location>
        <begin position="74"/>
        <end position="99"/>
    </location>
</feature>
<keyword evidence="5" id="KW-1185">Reference proteome</keyword>
<keyword evidence="2" id="KW-0812">Transmembrane</keyword>
<dbReference type="PANTHER" id="PTHR33096:SF1">
    <property type="entry name" value="CXC1-LIKE CYSTEINE CLUSTER ASSOCIATED WITH KDZ TRANSPOSASES DOMAIN-CONTAINING PROTEIN"/>
    <property type="match status" value="1"/>
</dbReference>
<evidence type="ECO:0000313" key="4">
    <source>
        <dbReference type="EMBL" id="KAJ7103991.1"/>
    </source>
</evidence>
<reference evidence="4" key="1">
    <citation type="submission" date="2023-03" db="EMBL/GenBank/DDBJ databases">
        <title>Massive genome expansion in bonnet fungi (Mycena s.s.) driven by repeated elements and novel gene families across ecological guilds.</title>
        <authorList>
            <consortium name="Lawrence Berkeley National Laboratory"/>
            <person name="Harder C.B."/>
            <person name="Miyauchi S."/>
            <person name="Viragh M."/>
            <person name="Kuo A."/>
            <person name="Thoen E."/>
            <person name="Andreopoulos B."/>
            <person name="Lu D."/>
            <person name="Skrede I."/>
            <person name="Drula E."/>
            <person name="Henrissat B."/>
            <person name="Morin E."/>
            <person name="Kohler A."/>
            <person name="Barry K."/>
            <person name="LaButti K."/>
            <person name="Morin E."/>
            <person name="Salamov A."/>
            <person name="Lipzen A."/>
            <person name="Mereny Z."/>
            <person name="Hegedus B."/>
            <person name="Baldrian P."/>
            <person name="Stursova M."/>
            <person name="Weitz H."/>
            <person name="Taylor A."/>
            <person name="Grigoriev I.V."/>
            <person name="Nagy L.G."/>
            <person name="Martin F."/>
            <person name="Kauserud H."/>
        </authorList>
    </citation>
    <scope>NUCLEOTIDE SEQUENCE</scope>
    <source>
        <strain evidence="4">CBHHK173m</strain>
    </source>
</reference>
<dbReference type="AlphaFoldDB" id="A0AAD6XZV0"/>
<dbReference type="Pfam" id="PF18758">
    <property type="entry name" value="KDZ"/>
    <property type="match status" value="1"/>
</dbReference>
<keyword evidence="2" id="KW-0472">Membrane</keyword>
<dbReference type="InterPro" id="IPR041457">
    <property type="entry name" value="CxC2_KDZ-assoc"/>
</dbReference>
<dbReference type="Pfam" id="PF18803">
    <property type="entry name" value="CxC2"/>
    <property type="match status" value="1"/>
</dbReference>
<organism evidence="4 5">
    <name type="scientific">Mycena belliarum</name>
    <dbReference type="NCBI Taxonomy" id="1033014"/>
    <lineage>
        <taxon>Eukaryota</taxon>
        <taxon>Fungi</taxon>
        <taxon>Dikarya</taxon>
        <taxon>Basidiomycota</taxon>
        <taxon>Agaricomycotina</taxon>
        <taxon>Agaricomycetes</taxon>
        <taxon>Agaricomycetidae</taxon>
        <taxon>Agaricales</taxon>
        <taxon>Marasmiineae</taxon>
        <taxon>Mycenaceae</taxon>
        <taxon>Mycena</taxon>
    </lineage>
</organism>